<name>A0A139SQ07_9BACT</name>
<sequence>MCANNTRVHPRGADEPRAKMGGPARAWSWDLARQIERLDWLLEQVPRYADWGFTELYLHLEDAVQFPSLPNVARPGAYTTRQMERLVTRAAAVGIGVVPIVNLLGHTQYLIKVPELRDLNELRAPDGSPRPTGQICPLHPRTLEVAEKLLRDMQPFCTTPDRKVHVGLDESFDLGRHPRSRAEIARIGLAAHFARYVRKLRRLTRSLGLRMGMWADMLHFLPEAIPLLPRDLIAYDWYYYPFPRSPKIELFNFREIDLATPLISRGIEYWGCPMNGAFRHEPLPHFGDRLGNLASWERRCKEVGARGLLMTGWEPSRLAIETTQLVDAALAVKTPSPEERLTAGVARVFGTTPQQARKIAARLLTADRYPFTGYARWEINKDWSLATEISEARPNEERAFFKKAAKAAARWPKKLSALAASLRYRLYLAERDWFVRFGRSAADKKRFEHAITSGEAAARAMWAGSRRPDAHAPNLELIAADKQQLKRWSGADPGRSPWLRYTVWDFAPGLHWIAVDEWAHGKWQERKKCYTIEFLGAAAKRRGTLRHTHRVPLKTPGVKLRFRVGGLGEVKVGSVELSHSARIIRPKGWQRFRKLGSPTPSCGLFPDLTQEQCYALQFT</sequence>
<dbReference type="InterPro" id="IPR017853">
    <property type="entry name" value="GH"/>
</dbReference>
<feature type="region of interest" description="Disordered" evidence="3">
    <location>
        <begin position="1"/>
        <end position="21"/>
    </location>
</feature>
<dbReference type="GO" id="GO:0005975">
    <property type="term" value="P:carbohydrate metabolic process"/>
    <property type="evidence" value="ECO:0007669"/>
    <property type="project" value="InterPro"/>
</dbReference>
<evidence type="ECO:0000256" key="2">
    <source>
        <dbReference type="ARBA" id="ARBA00022801"/>
    </source>
</evidence>
<protein>
    <recommendedName>
        <fullName evidence="4">Glycoside hydrolase family 20 catalytic domain-containing protein</fullName>
    </recommendedName>
</protein>
<proteinExistence type="inferred from homology"/>
<dbReference type="PANTHER" id="PTHR21040:SF8">
    <property type="entry name" value="BCDNA.GH04120"/>
    <property type="match status" value="1"/>
</dbReference>
<dbReference type="SUPFAM" id="SSF51445">
    <property type="entry name" value="(Trans)glycosidases"/>
    <property type="match status" value="1"/>
</dbReference>
<comment type="caution">
    <text evidence="5">The sequence shown here is derived from an EMBL/GenBank/DDBJ whole genome shotgun (WGS) entry which is preliminary data.</text>
</comment>
<dbReference type="OrthoDB" id="9763537at2"/>
<evidence type="ECO:0000313" key="6">
    <source>
        <dbReference type="Proteomes" id="UP000071392"/>
    </source>
</evidence>
<gene>
    <name evidence="5" type="ORF">AXK12_03145</name>
</gene>
<dbReference type="Gene3D" id="3.20.20.80">
    <property type="entry name" value="Glycosidases"/>
    <property type="match status" value="1"/>
</dbReference>
<dbReference type="Pfam" id="PF00728">
    <property type="entry name" value="Glyco_hydro_20"/>
    <property type="match status" value="1"/>
</dbReference>
<dbReference type="AlphaFoldDB" id="A0A139SQ07"/>
<dbReference type="STRING" id="1548208.AXK12_03145"/>
<reference evidence="5 6" key="1">
    <citation type="submission" date="2016-02" db="EMBL/GenBank/DDBJ databases">
        <authorList>
            <person name="Wen L."/>
            <person name="He K."/>
            <person name="Yang H."/>
        </authorList>
    </citation>
    <scope>NUCLEOTIDE SEQUENCE [LARGE SCALE GENOMIC DNA]</scope>
    <source>
        <strain evidence="5 6">CV41</strain>
    </source>
</reference>
<feature type="domain" description="Glycoside hydrolase family 20 catalytic" evidence="4">
    <location>
        <begin position="73"/>
        <end position="221"/>
    </location>
</feature>
<keyword evidence="6" id="KW-1185">Reference proteome</keyword>
<evidence type="ECO:0000256" key="1">
    <source>
        <dbReference type="ARBA" id="ARBA00006285"/>
    </source>
</evidence>
<organism evidence="5 6">
    <name type="scientific">Cephaloticoccus capnophilus</name>
    <dbReference type="NCBI Taxonomy" id="1548208"/>
    <lineage>
        <taxon>Bacteria</taxon>
        <taxon>Pseudomonadati</taxon>
        <taxon>Verrucomicrobiota</taxon>
        <taxon>Opitutia</taxon>
        <taxon>Opitutales</taxon>
        <taxon>Opitutaceae</taxon>
        <taxon>Cephaloticoccus</taxon>
    </lineage>
</organism>
<evidence type="ECO:0000256" key="3">
    <source>
        <dbReference type="SAM" id="MobiDB-lite"/>
    </source>
</evidence>
<dbReference type="GO" id="GO:0004563">
    <property type="term" value="F:beta-N-acetylhexosaminidase activity"/>
    <property type="evidence" value="ECO:0007669"/>
    <property type="project" value="UniProtKB-ARBA"/>
</dbReference>
<accession>A0A139SQ07</accession>
<dbReference type="InterPro" id="IPR015883">
    <property type="entry name" value="Glyco_hydro_20_cat"/>
</dbReference>
<dbReference type="PANTHER" id="PTHR21040">
    <property type="entry name" value="BCDNA.GH04120"/>
    <property type="match status" value="1"/>
</dbReference>
<evidence type="ECO:0000313" key="5">
    <source>
        <dbReference type="EMBL" id="KXU36617.1"/>
    </source>
</evidence>
<comment type="similarity">
    <text evidence="1">Belongs to the glycosyl hydrolase 20 family.</text>
</comment>
<dbReference type="EMBL" id="LSZP01000021">
    <property type="protein sequence ID" value="KXU36617.1"/>
    <property type="molecule type" value="Genomic_DNA"/>
</dbReference>
<dbReference type="Proteomes" id="UP000071392">
    <property type="component" value="Unassembled WGS sequence"/>
</dbReference>
<keyword evidence="2" id="KW-0378">Hydrolase</keyword>
<dbReference type="InterPro" id="IPR038901">
    <property type="entry name" value="HEXDC-like"/>
</dbReference>
<evidence type="ECO:0000259" key="4">
    <source>
        <dbReference type="Pfam" id="PF00728"/>
    </source>
</evidence>